<reference evidence="1 2" key="1">
    <citation type="submission" date="2019-02" db="EMBL/GenBank/DDBJ databases">
        <title>Deep-cultivation of Planctomycetes and their phenomic and genomic characterization uncovers novel biology.</title>
        <authorList>
            <person name="Wiegand S."/>
            <person name="Jogler M."/>
            <person name="Boedeker C."/>
            <person name="Pinto D."/>
            <person name="Vollmers J."/>
            <person name="Rivas-Marin E."/>
            <person name="Kohn T."/>
            <person name="Peeters S.H."/>
            <person name="Heuer A."/>
            <person name="Rast P."/>
            <person name="Oberbeckmann S."/>
            <person name="Bunk B."/>
            <person name="Jeske O."/>
            <person name="Meyerdierks A."/>
            <person name="Storesund J.E."/>
            <person name="Kallscheuer N."/>
            <person name="Luecker S."/>
            <person name="Lage O.M."/>
            <person name="Pohl T."/>
            <person name="Merkel B.J."/>
            <person name="Hornburger P."/>
            <person name="Mueller R.-W."/>
            <person name="Bruemmer F."/>
            <person name="Labrenz M."/>
            <person name="Spormann A.M."/>
            <person name="Op den Camp H."/>
            <person name="Overmann J."/>
            <person name="Amann R."/>
            <person name="Jetten M.S.M."/>
            <person name="Mascher T."/>
            <person name="Medema M.H."/>
            <person name="Devos D.P."/>
            <person name="Kaster A.-K."/>
            <person name="Ovreas L."/>
            <person name="Rohde M."/>
            <person name="Galperin M.Y."/>
            <person name="Jogler C."/>
        </authorList>
    </citation>
    <scope>NUCLEOTIDE SEQUENCE [LARGE SCALE GENOMIC DNA]</scope>
    <source>
        <strain evidence="1 2">SV_7m_r</strain>
    </source>
</reference>
<sequence>MQVLTGHSVGGKESTAPCRANAVELSLPVHYAPSSIRWQLAVNSAKTNCTDSRMLSVHSITGDRSRLPMLIKPLLELFLDGFTGRLRAPRFQKSVCPLRAWHARAKPCAPKQSPVHPNKALCTQTKPCAPKQSPVQPNKALAANRQWPATMMKRMPSELKKAFGMPLRFV</sequence>
<evidence type="ECO:0000313" key="1">
    <source>
        <dbReference type="EMBL" id="QDT59705.1"/>
    </source>
</evidence>
<gene>
    <name evidence="1" type="ORF">SV7mr_22140</name>
</gene>
<name>A0A517SU98_9BACT</name>
<proteinExistence type="predicted"/>
<keyword evidence="2" id="KW-1185">Reference proteome</keyword>
<evidence type="ECO:0000313" key="2">
    <source>
        <dbReference type="Proteomes" id="UP000315003"/>
    </source>
</evidence>
<accession>A0A517SU98</accession>
<dbReference type="AlphaFoldDB" id="A0A517SU98"/>
<dbReference type="EMBL" id="CP036272">
    <property type="protein sequence ID" value="QDT59705.1"/>
    <property type="molecule type" value="Genomic_DNA"/>
</dbReference>
<organism evidence="1 2">
    <name type="scientific">Stieleria bergensis</name>
    <dbReference type="NCBI Taxonomy" id="2528025"/>
    <lineage>
        <taxon>Bacteria</taxon>
        <taxon>Pseudomonadati</taxon>
        <taxon>Planctomycetota</taxon>
        <taxon>Planctomycetia</taxon>
        <taxon>Pirellulales</taxon>
        <taxon>Pirellulaceae</taxon>
        <taxon>Stieleria</taxon>
    </lineage>
</organism>
<protein>
    <submittedName>
        <fullName evidence="1">Uncharacterized protein</fullName>
    </submittedName>
</protein>
<dbReference type="Proteomes" id="UP000315003">
    <property type="component" value="Chromosome"/>
</dbReference>